<organism evidence="6 7">
    <name type="scientific">Candidatus Zambryskibacteria bacterium RIFCSPLOWO2_01_FULL_39_39</name>
    <dbReference type="NCBI Taxonomy" id="1802758"/>
    <lineage>
        <taxon>Bacteria</taxon>
        <taxon>Candidatus Zambryskiibacteriota</taxon>
    </lineage>
</organism>
<dbReference type="PANTHER" id="PTHR12302">
    <property type="entry name" value="EBNA2 BINDING PROTEIN P100"/>
    <property type="match status" value="1"/>
</dbReference>
<dbReference type="SUPFAM" id="SSF50199">
    <property type="entry name" value="Staphylococcal nuclease"/>
    <property type="match status" value="1"/>
</dbReference>
<comment type="caution">
    <text evidence="6">The sequence shown here is derived from an EMBL/GenBank/DDBJ whole genome shotgun (WGS) entry which is preliminary data.</text>
</comment>
<dbReference type="Gene3D" id="2.40.50.90">
    <property type="match status" value="1"/>
</dbReference>
<dbReference type="PROSITE" id="PS50830">
    <property type="entry name" value="TNASE_3"/>
    <property type="match status" value="1"/>
</dbReference>
<evidence type="ECO:0000259" key="5">
    <source>
        <dbReference type="PROSITE" id="PS50830"/>
    </source>
</evidence>
<dbReference type="Pfam" id="PF05901">
    <property type="entry name" value="Excalibur"/>
    <property type="match status" value="1"/>
</dbReference>
<evidence type="ECO:0000256" key="1">
    <source>
        <dbReference type="ARBA" id="ARBA00022722"/>
    </source>
</evidence>
<dbReference type="InterPro" id="IPR008613">
    <property type="entry name" value="Excalibur_Ca-bd_domain"/>
</dbReference>
<dbReference type="GO" id="GO:0016787">
    <property type="term" value="F:hydrolase activity"/>
    <property type="evidence" value="ECO:0007669"/>
    <property type="project" value="UniProtKB-KW"/>
</dbReference>
<evidence type="ECO:0000256" key="2">
    <source>
        <dbReference type="ARBA" id="ARBA00022759"/>
    </source>
</evidence>
<dbReference type="AlphaFoldDB" id="A0A1G2TZM6"/>
<evidence type="ECO:0000256" key="4">
    <source>
        <dbReference type="SAM" id="Phobius"/>
    </source>
</evidence>
<protein>
    <recommendedName>
        <fullName evidence="5">TNase-like domain-containing protein</fullName>
    </recommendedName>
</protein>
<dbReference type="GO" id="GO:0004519">
    <property type="term" value="F:endonuclease activity"/>
    <property type="evidence" value="ECO:0007669"/>
    <property type="project" value="UniProtKB-KW"/>
</dbReference>
<keyword evidence="3" id="KW-0378">Hydrolase</keyword>
<dbReference type="STRING" id="1802758.A3A96_03575"/>
<name>A0A1G2TZM6_9BACT</name>
<dbReference type="CDD" id="cd00175">
    <property type="entry name" value="SNc"/>
    <property type="match status" value="1"/>
</dbReference>
<proteinExistence type="predicted"/>
<feature type="domain" description="TNase-like" evidence="5">
    <location>
        <begin position="65"/>
        <end position="193"/>
    </location>
</feature>
<accession>A0A1G2TZM6</accession>
<dbReference type="PANTHER" id="PTHR12302:SF3">
    <property type="entry name" value="SERINE_THREONINE-PROTEIN KINASE 31"/>
    <property type="match status" value="1"/>
</dbReference>
<evidence type="ECO:0000256" key="3">
    <source>
        <dbReference type="ARBA" id="ARBA00022801"/>
    </source>
</evidence>
<dbReference type="PROSITE" id="PS01284">
    <property type="entry name" value="TNASE_2"/>
    <property type="match status" value="1"/>
</dbReference>
<feature type="transmembrane region" description="Helical" evidence="4">
    <location>
        <begin position="7"/>
        <end position="26"/>
    </location>
</feature>
<dbReference type="Proteomes" id="UP000177707">
    <property type="component" value="Unassembled WGS sequence"/>
</dbReference>
<keyword evidence="4" id="KW-0812">Transmembrane</keyword>
<dbReference type="InterPro" id="IPR002071">
    <property type="entry name" value="Thermonucl_AS"/>
</dbReference>
<dbReference type="InterPro" id="IPR035437">
    <property type="entry name" value="SNase_OB-fold_sf"/>
</dbReference>
<dbReference type="GO" id="GO:0003676">
    <property type="term" value="F:nucleic acid binding"/>
    <property type="evidence" value="ECO:0007669"/>
    <property type="project" value="InterPro"/>
</dbReference>
<dbReference type="SMART" id="SM00318">
    <property type="entry name" value="SNc"/>
    <property type="match status" value="1"/>
</dbReference>
<sequence>MTILPNKISWAILGIIVTIFSLVLVLQPNDSYTGNESVITKEVADVSQTIQETEAIKEVSALYPVIKITDGDTIDVSIDGQKQTIRLIGLNTPETVDPRKPVECFGKEASNKAKELLTGKRVVIEKDDSQGTYDKYQRLLAYVFLEDGTNFNKWMIENGYGYEYTYNLPYKYQKEFKMAQEQAKAQGKGLWADNACQKETETTVVPTESTKYICTYDAYNCGDFSTHNEAQSVYEACGGVNNDIHKLDRDKDGLACETLP</sequence>
<gene>
    <name evidence="6" type="ORF">A3A96_03575</name>
</gene>
<dbReference type="InterPro" id="IPR016071">
    <property type="entry name" value="Staphylococal_nuclease_OB-fold"/>
</dbReference>
<evidence type="ECO:0000313" key="7">
    <source>
        <dbReference type="Proteomes" id="UP000177707"/>
    </source>
</evidence>
<keyword evidence="1" id="KW-0540">Nuclease</keyword>
<keyword evidence="4" id="KW-1133">Transmembrane helix</keyword>
<keyword evidence="4" id="KW-0472">Membrane</keyword>
<keyword evidence="2" id="KW-0255">Endonuclease</keyword>
<dbReference type="EMBL" id="MHWB01000008">
    <property type="protein sequence ID" value="OHB02060.1"/>
    <property type="molecule type" value="Genomic_DNA"/>
</dbReference>
<evidence type="ECO:0000313" key="6">
    <source>
        <dbReference type="EMBL" id="OHB02060.1"/>
    </source>
</evidence>
<reference evidence="6 7" key="1">
    <citation type="journal article" date="2016" name="Nat. Commun.">
        <title>Thousands of microbial genomes shed light on interconnected biogeochemical processes in an aquifer system.</title>
        <authorList>
            <person name="Anantharaman K."/>
            <person name="Brown C.T."/>
            <person name="Hug L.A."/>
            <person name="Sharon I."/>
            <person name="Castelle C.J."/>
            <person name="Probst A.J."/>
            <person name="Thomas B.C."/>
            <person name="Singh A."/>
            <person name="Wilkins M.J."/>
            <person name="Karaoz U."/>
            <person name="Brodie E.L."/>
            <person name="Williams K.H."/>
            <person name="Hubbard S.S."/>
            <person name="Banfield J.F."/>
        </authorList>
    </citation>
    <scope>NUCLEOTIDE SEQUENCE [LARGE SCALE GENOMIC DNA]</scope>
</reference>
<dbReference type="Pfam" id="PF00565">
    <property type="entry name" value="SNase"/>
    <property type="match status" value="1"/>
</dbReference>